<evidence type="ECO:0000313" key="1">
    <source>
        <dbReference type="EMBL" id="GMN72658.1"/>
    </source>
</evidence>
<dbReference type="AlphaFoldDB" id="A0AA88EER9"/>
<keyword evidence="2" id="KW-1185">Reference proteome</keyword>
<comment type="caution">
    <text evidence="1">The sequence shown here is derived from an EMBL/GenBank/DDBJ whole genome shotgun (WGS) entry which is preliminary data.</text>
</comment>
<sequence>MRVPLTFLAFGLPQQRPRSTSAFHSPNQACLHLCVNALRLCRIQCFASHRASVHLCAPVNSSAPRVQAPVLATCPVGSARAAAHQLH</sequence>
<evidence type="ECO:0000313" key="2">
    <source>
        <dbReference type="Proteomes" id="UP001187192"/>
    </source>
</evidence>
<accession>A0AA88EER9</accession>
<reference evidence="1" key="1">
    <citation type="submission" date="2023-07" db="EMBL/GenBank/DDBJ databases">
        <title>draft genome sequence of fig (Ficus carica).</title>
        <authorList>
            <person name="Takahashi T."/>
            <person name="Nishimura K."/>
        </authorList>
    </citation>
    <scope>NUCLEOTIDE SEQUENCE</scope>
</reference>
<dbReference type="Proteomes" id="UP001187192">
    <property type="component" value="Unassembled WGS sequence"/>
</dbReference>
<proteinExistence type="predicted"/>
<protein>
    <submittedName>
        <fullName evidence="1">Uncharacterized protein</fullName>
    </submittedName>
</protein>
<gene>
    <name evidence="1" type="ORF">TIFTF001_054766</name>
</gene>
<organism evidence="1 2">
    <name type="scientific">Ficus carica</name>
    <name type="common">Common fig</name>
    <dbReference type="NCBI Taxonomy" id="3494"/>
    <lineage>
        <taxon>Eukaryota</taxon>
        <taxon>Viridiplantae</taxon>
        <taxon>Streptophyta</taxon>
        <taxon>Embryophyta</taxon>
        <taxon>Tracheophyta</taxon>
        <taxon>Spermatophyta</taxon>
        <taxon>Magnoliopsida</taxon>
        <taxon>eudicotyledons</taxon>
        <taxon>Gunneridae</taxon>
        <taxon>Pentapetalae</taxon>
        <taxon>rosids</taxon>
        <taxon>fabids</taxon>
        <taxon>Rosales</taxon>
        <taxon>Moraceae</taxon>
        <taxon>Ficeae</taxon>
        <taxon>Ficus</taxon>
    </lineage>
</organism>
<dbReference type="EMBL" id="BTGU01015580">
    <property type="protein sequence ID" value="GMN72658.1"/>
    <property type="molecule type" value="Genomic_DNA"/>
</dbReference>
<name>A0AA88EER9_FICCA</name>